<reference evidence="1 2" key="1">
    <citation type="submission" date="2022-04" db="EMBL/GenBank/DDBJ databases">
        <title>Identification of a novel bacterium isolated from mangrove sediments.</title>
        <authorList>
            <person name="Pan X."/>
        </authorList>
    </citation>
    <scope>NUCLEOTIDE SEQUENCE [LARGE SCALE GENOMIC DNA]</scope>
    <source>
        <strain evidence="1 2">B2638</strain>
    </source>
</reference>
<evidence type="ECO:0000313" key="1">
    <source>
        <dbReference type="EMBL" id="MCJ2187274.1"/>
    </source>
</evidence>
<dbReference type="SUPFAM" id="SSF46785">
    <property type="entry name" value="Winged helix' DNA-binding domain"/>
    <property type="match status" value="1"/>
</dbReference>
<comment type="caution">
    <text evidence="1">The sequence shown here is derived from an EMBL/GenBank/DDBJ whole genome shotgun (WGS) entry which is preliminary data.</text>
</comment>
<gene>
    <name evidence="1" type="ORF">MTR66_10685</name>
</gene>
<protein>
    <submittedName>
        <fullName evidence="1">LysR family transcriptional regulator</fullName>
    </submittedName>
</protein>
<name>A0ABT0BRK9_9SPHN</name>
<evidence type="ECO:0000313" key="2">
    <source>
        <dbReference type="Proteomes" id="UP001202281"/>
    </source>
</evidence>
<accession>A0ABT0BRK9</accession>
<dbReference type="PANTHER" id="PTHR30432:SF1">
    <property type="entry name" value="DNA-BINDING TRANSCRIPTIONAL DUAL REGULATOR MODE"/>
    <property type="match status" value="1"/>
</dbReference>
<dbReference type="EMBL" id="JALHLG010000013">
    <property type="protein sequence ID" value="MCJ2187274.1"/>
    <property type="molecule type" value="Genomic_DNA"/>
</dbReference>
<proteinExistence type="predicted"/>
<dbReference type="InterPro" id="IPR036390">
    <property type="entry name" value="WH_DNA-bd_sf"/>
</dbReference>
<dbReference type="InterPro" id="IPR036388">
    <property type="entry name" value="WH-like_DNA-bd_sf"/>
</dbReference>
<dbReference type="InterPro" id="IPR051815">
    <property type="entry name" value="Molybdate_resp_trans_reg"/>
</dbReference>
<dbReference type="RefSeq" id="WP_243920769.1">
    <property type="nucleotide sequence ID" value="NZ_JALHLG010000013.1"/>
</dbReference>
<sequence>MSGEMQLKIKIQIYCGDEIAMGPGKADLLDAIREHGSISAAGRAMEMSYRRAWLLVDAMNRCWQEPLVHTAPGRAEGSGAQLTKMGEQVLMHYRALQQTLRGAAQGKDQAVLSQLLLTEPRVSQKA</sequence>
<dbReference type="Proteomes" id="UP001202281">
    <property type="component" value="Unassembled WGS sequence"/>
</dbReference>
<dbReference type="Gene3D" id="1.10.10.10">
    <property type="entry name" value="Winged helix-like DNA-binding domain superfamily/Winged helix DNA-binding domain"/>
    <property type="match status" value="1"/>
</dbReference>
<dbReference type="PANTHER" id="PTHR30432">
    <property type="entry name" value="TRANSCRIPTIONAL REGULATOR MODE"/>
    <property type="match status" value="1"/>
</dbReference>
<organism evidence="1 2">
    <name type="scientific">Novosphingobium beihaiensis</name>
    <dbReference type="NCBI Taxonomy" id="2930389"/>
    <lineage>
        <taxon>Bacteria</taxon>
        <taxon>Pseudomonadati</taxon>
        <taxon>Pseudomonadota</taxon>
        <taxon>Alphaproteobacteria</taxon>
        <taxon>Sphingomonadales</taxon>
        <taxon>Sphingomonadaceae</taxon>
        <taxon>Novosphingobium</taxon>
    </lineage>
</organism>
<keyword evidence="2" id="KW-1185">Reference proteome</keyword>